<accession>A0A4S3JI87</accession>
<comment type="caution">
    <text evidence="1">The sequence shown here is derived from an EMBL/GenBank/DDBJ whole genome shotgun (WGS) entry which is preliminary data.</text>
</comment>
<dbReference type="VEuPathDB" id="FungiDB:EYZ11_005490"/>
<dbReference type="EMBL" id="SOSA01000176">
    <property type="protein sequence ID" value="THC95052.1"/>
    <property type="molecule type" value="Genomic_DNA"/>
</dbReference>
<proteinExistence type="predicted"/>
<reference evidence="1 2" key="1">
    <citation type="submission" date="2019-03" db="EMBL/GenBank/DDBJ databases">
        <title>The genome sequence of a newly discovered highly antifungal drug resistant Aspergillus species, Aspergillus tanneri NIH 1004.</title>
        <authorList>
            <person name="Mounaud S."/>
            <person name="Singh I."/>
            <person name="Joardar V."/>
            <person name="Pakala S."/>
            <person name="Pakala S."/>
            <person name="Venepally P."/>
            <person name="Hoover J."/>
            <person name="Nierman W."/>
            <person name="Chung J."/>
            <person name="Losada L."/>
        </authorList>
    </citation>
    <scope>NUCLEOTIDE SEQUENCE [LARGE SCALE GENOMIC DNA]</scope>
    <source>
        <strain evidence="1 2">NIH1004</strain>
    </source>
</reference>
<name>A0A4S3JI87_9EURO</name>
<dbReference type="Proteomes" id="UP000308092">
    <property type="component" value="Unassembled WGS sequence"/>
</dbReference>
<protein>
    <submittedName>
        <fullName evidence="1">Uncharacterized protein</fullName>
    </submittedName>
</protein>
<keyword evidence="2" id="KW-1185">Reference proteome</keyword>
<organism evidence="1 2">
    <name type="scientific">Aspergillus tanneri</name>
    <dbReference type="NCBI Taxonomy" id="1220188"/>
    <lineage>
        <taxon>Eukaryota</taxon>
        <taxon>Fungi</taxon>
        <taxon>Dikarya</taxon>
        <taxon>Ascomycota</taxon>
        <taxon>Pezizomycotina</taxon>
        <taxon>Eurotiomycetes</taxon>
        <taxon>Eurotiomycetidae</taxon>
        <taxon>Eurotiales</taxon>
        <taxon>Aspergillaceae</taxon>
        <taxon>Aspergillus</taxon>
        <taxon>Aspergillus subgen. Circumdati</taxon>
    </lineage>
</organism>
<sequence length="14" mass="1490">MTSPLLCHGTADFP</sequence>
<evidence type="ECO:0000313" key="1">
    <source>
        <dbReference type="EMBL" id="THC95052.1"/>
    </source>
</evidence>
<gene>
    <name evidence="1" type="ORF">EYZ11_005490</name>
</gene>
<evidence type="ECO:0000313" key="2">
    <source>
        <dbReference type="Proteomes" id="UP000308092"/>
    </source>
</evidence>